<feature type="domain" description="Carrier" evidence="1">
    <location>
        <begin position="1"/>
        <end position="71"/>
    </location>
</feature>
<dbReference type="InterPro" id="IPR036736">
    <property type="entry name" value="ACP-like_sf"/>
</dbReference>
<comment type="caution">
    <text evidence="2">The sequence shown here is derived from an EMBL/GenBank/DDBJ whole genome shotgun (WGS) entry which is preliminary data.</text>
</comment>
<protein>
    <submittedName>
        <fullName evidence="2">Acyl carrier protein</fullName>
    </submittedName>
</protein>
<dbReference type="PROSITE" id="PS50075">
    <property type="entry name" value="CARRIER"/>
    <property type="match status" value="1"/>
</dbReference>
<dbReference type="SUPFAM" id="SSF47336">
    <property type="entry name" value="ACP-like"/>
    <property type="match status" value="1"/>
</dbReference>
<dbReference type="Gene3D" id="1.10.1200.10">
    <property type="entry name" value="ACP-like"/>
    <property type="match status" value="1"/>
</dbReference>
<evidence type="ECO:0000259" key="1">
    <source>
        <dbReference type="PROSITE" id="PS50075"/>
    </source>
</evidence>
<dbReference type="InterPro" id="IPR009081">
    <property type="entry name" value="PP-bd_ACP"/>
</dbReference>
<keyword evidence="3" id="KW-1185">Reference proteome</keyword>
<proteinExistence type="predicted"/>
<name>A0ABU1YTK9_ROSSA</name>
<dbReference type="Proteomes" id="UP001180453">
    <property type="component" value="Unassembled WGS sequence"/>
</dbReference>
<evidence type="ECO:0000313" key="3">
    <source>
        <dbReference type="Proteomes" id="UP001180453"/>
    </source>
</evidence>
<dbReference type="EMBL" id="JAVDXU010000004">
    <property type="protein sequence ID" value="MDR7272182.1"/>
    <property type="molecule type" value="Genomic_DNA"/>
</dbReference>
<dbReference type="RefSeq" id="WP_310270830.1">
    <property type="nucleotide sequence ID" value="NZ_JAVDXU010000004.1"/>
</dbReference>
<reference evidence="2 3" key="1">
    <citation type="submission" date="2023-07" db="EMBL/GenBank/DDBJ databases">
        <title>Sorghum-associated microbial communities from plants grown in Nebraska, USA.</title>
        <authorList>
            <person name="Schachtman D."/>
        </authorList>
    </citation>
    <scope>NUCLEOTIDE SEQUENCE [LARGE SCALE GENOMIC DNA]</scope>
    <source>
        <strain evidence="2 3">BE314</strain>
    </source>
</reference>
<organism evidence="2 3">
    <name type="scientific">Roseateles saccharophilus</name>
    <name type="common">Pseudomonas saccharophila</name>
    <dbReference type="NCBI Taxonomy" id="304"/>
    <lineage>
        <taxon>Bacteria</taxon>
        <taxon>Pseudomonadati</taxon>
        <taxon>Pseudomonadota</taxon>
        <taxon>Betaproteobacteria</taxon>
        <taxon>Burkholderiales</taxon>
        <taxon>Sphaerotilaceae</taxon>
        <taxon>Roseateles</taxon>
    </lineage>
</organism>
<evidence type="ECO:0000313" key="2">
    <source>
        <dbReference type="EMBL" id="MDR7272182.1"/>
    </source>
</evidence>
<gene>
    <name evidence="2" type="ORF">J2X20_004856</name>
</gene>
<sequence>MIQTVLDALRVVLKTEVNADTSVHNTPQWDSLRHIEVIFAVEDATGVQFDEAELSELNSVARIVAAIEAKRAS</sequence>
<accession>A0ABU1YTK9</accession>